<dbReference type="GO" id="GO:0043565">
    <property type="term" value="F:sequence-specific DNA binding"/>
    <property type="evidence" value="ECO:0007669"/>
    <property type="project" value="InterPro"/>
</dbReference>
<dbReference type="InterPro" id="IPR036388">
    <property type="entry name" value="WH-like_DNA-bd_sf"/>
</dbReference>
<evidence type="ECO:0000313" key="5">
    <source>
        <dbReference type="EMBL" id="KGC12673.1"/>
    </source>
</evidence>
<dbReference type="EMBL" id="PDDY01000001">
    <property type="protein sequence ID" value="PEH42430.1"/>
    <property type="molecule type" value="Genomic_DNA"/>
</dbReference>
<dbReference type="GO" id="GO:0043200">
    <property type="term" value="P:response to amino acid"/>
    <property type="evidence" value="ECO:0007669"/>
    <property type="project" value="TreeGrafter"/>
</dbReference>
<dbReference type="SUPFAM" id="SSF46785">
    <property type="entry name" value="Winged helix' DNA-binding domain"/>
    <property type="match status" value="1"/>
</dbReference>
<dbReference type="SUPFAM" id="SSF54909">
    <property type="entry name" value="Dimeric alpha+beta barrel"/>
    <property type="match status" value="1"/>
</dbReference>
<evidence type="ECO:0000313" key="9">
    <source>
        <dbReference type="Proteomes" id="UP000220629"/>
    </source>
</evidence>
<evidence type="ECO:0000256" key="1">
    <source>
        <dbReference type="ARBA" id="ARBA00023015"/>
    </source>
</evidence>
<dbReference type="EMBL" id="JPGG01000016">
    <property type="protein sequence ID" value="KGC12673.1"/>
    <property type="molecule type" value="Genomic_DNA"/>
</dbReference>
<dbReference type="PROSITE" id="PS50956">
    <property type="entry name" value="HTH_ASNC_2"/>
    <property type="match status" value="1"/>
</dbReference>
<dbReference type="GO" id="GO:0005829">
    <property type="term" value="C:cytosol"/>
    <property type="evidence" value="ECO:0007669"/>
    <property type="project" value="TreeGrafter"/>
</dbReference>
<dbReference type="InterPro" id="IPR019888">
    <property type="entry name" value="Tscrpt_reg_AsnC-like"/>
</dbReference>
<dbReference type="PANTHER" id="PTHR30154">
    <property type="entry name" value="LEUCINE-RESPONSIVE REGULATORY PROTEIN"/>
    <property type="match status" value="1"/>
</dbReference>
<name>A0A095YDJ9_BURGA</name>
<dbReference type="Proteomes" id="UP000029590">
    <property type="component" value="Unassembled WGS sequence"/>
</dbReference>
<dbReference type="KEGG" id="bgo:BM43_5067"/>
<dbReference type="InterPro" id="IPR019887">
    <property type="entry name" value="Tscrpt_reg_AsnC/Lrp_C"/>
</dbReference>
<dbReference type="InterPro" id="IPR036390">
    <property type="entry name" value="WH_DNA-bd_sf"/>
</dbReference>
<accession>A0A095F5P1</accession>
<keyword evidence="1" id="KW-0805">Transcription regulation</keyword>
<dbReference type="Pfam" id="PF01037">
    <property type="entry name" value="AsnC_trans_reg"/>
    <property type="match status" value="1"/>
</dbReference>
<dbReference type="Proteomes" id="UP001059745">
    <property type="component" value="Chromosome 2"/>
</dbReference>
<dbReference type="InterPro" id="IPR011008">
    <property type="entry name" value="Dimeric_a/b-barrel"/>
</dbReference>
<gene>
    <name evidence="6" type="ORF">CRM94_09875</name>
    <name evidence="5" type="ORF">DM48_2699</name>
    <name evidence="7" type="ORF">NYZ96_32390</name>
</gene>
<accession>A0A095YDJ9</accession>
<reference evidence="9" key="3">
    <citation type="submission" date="2017-09" db="EMBL/GenBank/DDBJ databases">
        <title>FDA dAtabase for Regulatory Grade micrObial Sequences (FDA-ARGOS): Supporting development and validation of Infectious Disease Dx tests.</title>
        <authorList>
            <person name="Minogue T."/>
            <person name="Wolcott M."/>
            <person name="Wasieloski L."/>
            <person name="Aguilar W."/>
            <person name="Moore D."/>
            <person name="Tallon L."/>
            <person name="Sadzewicz L."/>
            <person name="Ott S."/>
            <person name="Zhao X."/>
            <person name="Nagaraj S."/>
            <person name="Vavikolanu K."/>
            <person name="Aluvathingal J."/>
            <person name="Nadendla S."/>
            <person name="Sichtig H."/>
        </authorList>
    </citation>
    <scope>NUCLEOTIDE SEQUENCE [LARGE SCALE GENOMIC DNA]</scope>
    <source>
        <strain evidence="9">FDAARGOS_390</strain>
    </source>
</reference>
<evidence type="ECO:0000313" key="6">
    <source>
        <dbReference type="EMBL" id="PEH42430.1"/>
    </source>
</evidence>
<proteinExistence type="predicted"/>
<keyword evidence="2" id="KW-0238">DNA-binding</keyword>
<dbReference type="SMART" id="SM00344">
    <property type="entry name" value="HTH_ASNC"/>
    <property type="match status" value="1"/>
</dbReference>
<dbReference type="Pfam" id="PF13404">
    <property type="entry name" value="HTH_AsnC-type"/>
    <property type="match status" value="1"/>
</dbReference>
<dbReference type="RefSeq" id="WP_013690171.1">
    <property type="nucleotide sequence ID" value="NZ_CADEPO010000013.1"/>
</dbReference>
<sequence length="163" mass="18161">MHEPSSEAGGRLDRLDRELLRVLQQQGRISNLELARAVGLSAAQTLRRHRRLEEIGAVRRYESRLDAAMLGFGVTAFVQVKMERGHIRDLATFQKLVAEHTQIQECFSVTGDIDYVLKVVARDLKGLSNFLLDTLMRIPGVSGVQSSVCLDEIKCTSALPLES</sequence>
<evidence type="ECO:0000313" key="7">
    <source>
        <dbReference type="EMBL" id="UWX73102.1"/>
    </source>
</evidence>
<evidence type="ECO:0000256" key="2">
    <source>
        <dbReference type="ARBA" id="ARBA00023125"/>
    </source>
</evidence>
<evidence type="ECO:0000256" key="3">
    <source>
        <dbReference type="ARBA" id="ARBA00023163"/>
    </source>
</evidence>
<feature type="domain" description="HTH asnC-type" evidence="4">
    <location>
        <begin position="12"/>
        <end position="73"/>
    </location>
</feature>
<dbReference type="Gene3D" id="3.30.70.920">
    <property type="match status" value="1"/>
</dbReference>
<dbReference type="OrthoDB" id="8526125at2"/>
<dbReference type="EMBL" id="CP104215">
    <property type="protein sequence ID" value="UWX73102.1"/>
    <property type="molecule type" value="Genomic_DNA"/>
</dbReference>
<dbReference type="AlphaFoldDB" id="A0A095YDJ9"/>
<reference evidence="6" key="2">
    <citation type="submission" date="2017-09" db="EMBL/GenBank/DDBJ databases">
        <title>FDA dAtabase for Regulatory Grade micrObial Sequences (FDA-ARGOS): Supporting development and validation of Infectious Disease Dx tests.</title>
        <authorList>
            <person name="Minogue T."/>
            <person name="Wolcott M."/>
            <person name="Wasieloski L."/>
            <person name="Aguilar W."/>
            <person name="Moore D."/>
            <person name="Tallon L.J."/>
            <person name="Sadzewicz L."/>
            <person name="Ott S."/>
            <person name="Zhao X."/>
            <person name="Nagaraj S."/>
            <person name="Vavikolanu K."/>
            <person name="Aluvathingal J."/>
            <person name="Nadendla S."/>
            <person name="Sichtig H."/>
        </authorList>
    </citation>
    <scope>NUCLEOTIDE SEQUENCE</scope>
    <source>
        <strain evidence="6">FDAARGOS_390</strain>
    </source>
</reference>
<reference evidence="5 8" key="1">
    <citation type="submission" date="2014-04" db="EMBL/GenBank/DDBJ databases">
        <authorList>
            <person name="Bishop-Lilly K.A."/>
            <person name="Broomall S.M."/>
            <person name="Chain P.S."/>
            <person name="Chertkov O."/>
            <person name="Coyne S.R."/>
            <person name="Daligault H.E."/>
            <person name="Davenport K.W."/>
            <person name="Erkkila T."/>
            <person name="Frey K.G."/>
            <person name="Gibbons H.S."/>
            <person name="Gu W."/>
            <person name="Jaissle J."/>
            <person name="Johnson S.L."/>
            <person name="Koroleva G.I."/>
            <person name="Ladner J.T."/>
            <person name="Lo C.-C."/>
            <person name="Minogue T.D."/>
            <person name="Munk C."/>
            <person name="Palacios G.F."/>
            <person name="Redden C.L."/>
            <person name="Rosenzweig C.N."/>
            <person name="Scholz M.B."/>
            <person name="Teshima H."/>
            <person name="Xu Y."/>
        </authorList>
    </citation>
    <scope>NUCLEOTIDE SEQUENCE [LARGE SCALE GENOMIC DNA]</scope>
    <source>
        <strain evidence="5">Gladioli</strain>
        <strain evidence="8">gladioli</strain>
    </source>
</reference>
<dbReference type="Proteomes" id="UP000220629">
    <property type="component" value="Unassembled WGS sequence"/>
</dbReference>
<reference evidence="7" key="4">
    <citation type="submission" date="2022-09" db="EMBL/GenBank/DDBJ databases">
        <title>Genomic of Burkholderia gladioli.</title>
        <authorList>
            <person name="Wu H."/>
        </authorList>
    </citation>
    <scope>NUCLEOTIDE SEQUENCE</scope>
    <source>
        <strain evidence="7">ZN-S4</strain>
    </source>
</reference>
<dbReference type="OMA" id="HIAMSEV"/>
<evidence type="ECO:0000259" key="4">
    <source>
        <dbReference type="PROSITE" id="PS50956"/>
    </source>
</evidence>
<keyword evidence="3" id="KW-0804">Transcription</keyword>
<dbReference type="InterPro" id="IPR000485">
    <property type="entry name" value="AsnC-type_HTH_dom"/>
</dbReference>
<dbReference type="PANTHER" id="PTHR30154:SF46">
    <property type="entry name" value="TRANSCRIPTIONAL REGULATORY PROTEIN"/>
    <property type="match status" value="1"/>
</dbReference>
<dbReference type="Gene3D" id="1.10.10.10">
    <property type="entry name" value="Winged helix-like DNA-binding domain superfamily/Winged helix DNA-binding domain"/>
    <property type="match status" value="1"/>
</dbReference>
<dbReference type="GeneID" id="66460824"/>
<protein>
    <submittedName>
        <fullName evidence="5">AsnC family protein</fullName>
    </submittedName>
    <submittedName>
        <fullName evidence="6">Lrp/AsnC family transcriptional regulator</fullName>
    </submittedName>
</protein>
<organism evidence="6 9">
    <name type="scientific">Burkholderia gladioli</name>
    <name type="common">Pseudomonas marginata</name>
    <name type="synonym">Phytomonas marginata</name>
    <dbReference type="NCBI Taxonomy" id="28095"/>
    <lineage>
        <taxon>Bacteria</taxon>
        <taxon>Pseudomonadati</taxon>
        <taxon>Pseudomonadota</taxon>
        <taxon>Betaproteobacteria</taxon>
        <taxon>Burkholderiales</taxon>
        <taxon>Burkholderiaceae</taxon>
        <taxon>Burkholderia</taxon>
    </lineage>
</organism>
<dbReference type="PRINTS" id="PR00033">
    <property type="entry name" value="HTHASNC"/>
</dbReference>
<evidence type="ECO:0000313" key="8">
    <source>
        <dbReference type="Proteomes" id="UP000029590"/>
    </source>
</evidence>